<dbReference type="AlphaFoldDB" id="A0A834X6L8"/>
<evidence type="ECO:0000313" key="3">
    <source>
        <dbReference type="Proteomes" id="UP000634136"/>
    </source>
</evidence>
<dbReference type="Proteomes" id="UP000634136">
    <property type="component" value="Unassembled WGS sequence"/>
</dbReference>
<reference evidence="2" key="1">
    <citation type="submission" date="2020-09" db="EMBL/GenBank/DDBJ databases">
        <title>Genome-Enabled Discovery of Anthraquinone Biosynthesis in Senna tora.</title>
        <authorList>
            <person name="Kang S.-H."/>
            <person name="Pandey R.P."/>
            <person name="Lee C.-M."/>
            <person name="Sim J.-S."/>
            <person name="Jeong J.-T."/>
            <person name="Choi B.-S."/>
            <person name="Jung M."/>
            <person name="Ginzburg D."/>
            <person name="Zhao K."/>
            <person name="Won S.Y."/>
            <person name="Oh T.-J."/>
            <person name="Yu Y."/>
            <person name="Kim N.-H."/>
            <person name="Lee O.R."/>
            <person name="Lee T.-H."/>
            <person name="Bashyal P."/>
            <person name="Kim T.-S."/>
            <person name="Lee W.-H."/>
            <person name="Kawkins C."/>
            <person name="Kim C.-K."/>
            <person name="Kim J.S."/>
            <person name="Ahn B.O."/>
            <person name="Rhee S.Y."/>
            <person name="Sohng J.K."/>
        </authorList>
    </citation>
    <scope>NUCLEOTIDE SEQUENCE</scope>
    <source>
        <tissue evidence="2">Leaf</tissue>
    </source>
</reference>
<sequence>MVNVKKKSKAEAEMSSFNVIV</sequence>
<protein>
    <submittedName>
        <fullName evidence="2">Uncharacterized protein</fullName>
    </submittedName>
</protein>
<evidence type="ECO:0000256" key="1">
    <source>
        <dbReference type="SAM" id="MobiDB-lite"/>
    </source>
</evidence>
<accession>A0A834X6L8</accession>
<feature type="region of interest" description="Disordered" evidence="1">
    <location>
        <begin position="1"/>
        <end position="21"/>
    </location>
</feature>
<gene>
    <name evidence="2" type="ORF">G2W53_008205</name>
</gene>
<dbReference type="EMBL" id="JAAIUW010000003">
    <property type="protein sequence ID" value="KAF7839723.1"/>
    <property type="molecule type" value="Genomic_DNA"/>
</dbReference>
<organism evidence="2 3">
    <name type="scientific">Senna tora</name>
    <dbReference type="NCBI Taxonomy" id="362788"/>
    <lineage>
        <taxon>Eukaryota</taxon>
        <taxon>Viridiplantae</taxon>
        <taxon>Streptophyta</taxon>
        <taxon>Embryophyta</taxon>
        <taxon>Tracheophyta</taxon>
        <taxon>Spermatophyta</taxon>
        <taxon>Magnoliopsida</taxon>
        <taxon>eudicotyledons</taxon>
        <taxon>Gunneridae</taxon>
        <taxon>Pentapetalae</taxon>
        <taxon>rosids</taxon>
        <taxon>fabids</taxon>
        <taxon>Fabales</taxon>
        <taxon>Fabaceae</taxon>
        <taxon>Caesalpinioideae</taxon>
        <taxon>Cassia clade</taxon>
        <taxon>Senna</taxon>
    </lineage>
</organism>
<proteinExistence type="predicted"/>
<keyword evidence="3" id="KW-1185">Reference proteome</keyword>
<comment type="caution">
    <text evidence="2">The sequence shown here is derived from an EMBL/GenBank/DDBJ whole genome shotgun (WGS) entry which is preliminary data.</text>
</comment>
<name>A0A834X6L8_9FABA</name>
<evidence type="ECO:0000313" key="2">
    <source>
        <dbReference type="EMBL" id="KAF7839723.1"/>
    </source>
</evidence>